<dbReference type="EMBL" id="JAMSKV010000014">
    <property type="protein sequence ID" value="MCQ8279624.1"/>
    <property type="molecule type" value="Genomic_DNA"/>
</dbReference>
<dbReference type="RefSeq" id="WP_422865113.1">
    <property type="nucleotide sequence ID" value="NZ_JAMSKV010000014.1"/>
</dbReference>
<evidence type="ECO:0000313" key="1">
    <source>
        <dbReference type="EMBL" id="MCQ8279624.1"/>
    </source>
</evidence>
<protein>
    <submittedName>
        <fullName evidence="1">DUF1796 family putative cysteine peptidase</fullName>
    </submittedName>
</protein>
<keyword evidence="2" id="KW-1185">Reference proteome</keyword>
<gene>
    <name evidence="1" type="ORF">NFI95_14360</name>
</gene>
<dbReference type="InterPro" id="IPR014903">
    <property type="entry name" value="DUF1796"/>
</dbReference>
<accession>A0ABT1W9Q6</accession>
<proteinExistence type="predicted"/>
<dbReference type="Proteomes" id="UP001524587">
    <property type="component" value="Unassembled WGS sequence"/>
</dbReference>
<name>A0ABT1W9Q6_9PROT</name>
<comment type="caution">
    <text evidence="1">The sequence shown here is derived from an EMBL/GenBank/DDBJ whole genome shotgun (WGS) entry which is preliminary data.</text>
</comment>
<sequence length="234" mass="26868">MIFQQVISLGGLCQASFQIKDRFGFTTSSPFDYIVTSLSSLKSILRTRGTRLGTTVHCETAGPAAMRKGITVFCSEYRAGFQHEFPRDENSRAIVTEASLESCRSKLRHKYDKMDRSLKEGRPTLLLRFMGHNDAMWLTPNSDDPRPVLTDELNDLTDIVAKTYPDLPFRLAFVYFGRRTAFFETPELDTRIVPFRLEETTGDWQGDKTEWDKVFSHFDFDLANAEHAQLEYLL</sequence>
<reference evidence="1 2" key="1">
    <citation type="submission" date="2022-06" db="EMBL/GenBank/DDBJ databases">
        <title>Endosaccharibacter gen. nov., sp. nov., endophytic bacteria isolated from sugarcane.</title>
        <authorList>
            <person name="Pitiwittayakul N."/>
            <person name="Yukphan P."/>
            <person name="Charoenyingcharoen P."/>
            <person name="Tanasupawat S."/>
        </authorList>
    </citation>
    <scope>NUCLEOTIDE SEQUENCE [LARGE SCALE GENOMIC DNA]</scope>
    <source>
        <strain evidence="1 2">KSS8</strain>
    </source>
</reference>
<dbReference type="Pfam" id="PF08795">
    <property type="entry name" value="DUF1796"/>
    <property type="match status" value="1"/>
</dbReference>
<evidence type="ECO:0000313" key="2">
    <source>
        <dbReference type="Proteomes" id="UP001524587"/>
    </source>
</evidence>
<organism evidence="1 2">
    <name type="scientific">Endosaccharibacter trunci</name>
    <dbReference type="NCBI Taxonomy" id="2812733"/>
    <lineage>
        <taxon>Bacteria</taxon>
        <taxon>Pseudomonadati</taxon>
        <taxon>Pseudomonadota</taxon>
        <taxon>Alphaproteobacteria</taxon>
        <taxon>Acetobacterales</taxon>
        <taxon>Acetobacteraceae</taxon>
        <taxon>Endosaccharibacter</taxon>
    </lineage>
</organism>